<evidence type="ECO:0000256" key="1">
    <source>
        <dbReference type="ARBA" id="ARBA00005709"/>
    </source>
</evidence>
<evidence type="ECO:0000256" key="3">
    <source>
        <dbReference type="ARBA" id="ARBA00023143"/>
    </source>
</evidence>
<dbReference type="InterPro" id="IPR042187">
    <property type="entry name" value="Flagellin_C_sub2"/>
</dbReference>
<comment type="similarity">
    <text evidence="1 4">Belongs to the bacterial flagellin family.</text>
</comment>
<accession>A0ABR7G3L9</accession>
<feature type="domain" description="Flagellin C-terminal" evidence="6">
    <location>
        <begin position="365"/>
        <end position="449"/>
    </location>
</feature>
<dbReference type="PANTHER" id="PTHR42792">
    <property type="entry name" value="FLAGELLIN"/>
    <property type="match status" value="1"/>
</dbReference>
<dbReference type="PRINTS" id="PR00207">
    <property type="entry name" value="FLAGELLIN"/>
</dbReference>
<feature type="domain" description="Flagellin N-terminal" evidence="5">
    <location>
        <begin position="3"/>
        <end position="140"/>
    </location>
</feature>
<evidence type="ECO:0000256" key="4">
    <source>
        <dbReference type="RuleBase" id="RU362073"/>
    </source>
</evidence>
<dbReference type="Gene3D" id="6.10.10.10">
    <property type="entry name" value="Flagellar export chaperone, C-terminal domain"/>
    <property type="match status" value="1"/>
</dbReference>
<dbReference type="Pfam" id="PF00669">
    <property type="entry name" value="Flagellin_N"/>
    <property type="match status" value="1"/>
</dbReference>
<dbReference type="InterPro" id="IPR046358">
    <property type="entry name" value="Flagellin_C"/>
</dbReference>
<comment type="subcellular location">
    <subcellularLocation>
        <location evidence="4">Secreted</location>
    </subcellularLocation>
    <subcellularLocation>
        <location evidence="4">Bacterial flagellum</location>
    </subcellularLocation>
</comment>
<dbReference type="SUPFAM" id="SSF64518">
    <property type="entry name" value="Phase 1 flagellin"/>
    <property type="match status" value="1"/>
</dbReference>
<reference evidence="7 8" key="1">
    <citation type="submission" date="2020-08" db="EMBL/GenBank/DDBJ databases">
        <title>Genome public.</title>
        <authorList>
            <person name="Liu C."/>
            <person name="Sun Q."/>
        </authorList>
    </citation>
    <scope>NUCLEOTIDE SEQUENCE [LARGE SCALE GENOMIC DNA]</scope>
    <source>
        <strain evidence="7 8">NSJ-43</strain>
    </source>
</reference>
<evidence type="ECO:0000259" key="6">
    <source>
        <dbReference type="Pfam" id="PF00700"/>
    </source>
</evidence>
<name>A0ABR7G3L9_9FIRM</name>
<evidence type="ECO:0000259" key="5">
    <source>
        <dbReference type="Pfam" id="PF00669"/>
    </source>
</evidence>
<keyword evidence="8" id="KW-1185">Reference proteome</keyword>
<sequence>MVVQHNLTAMNANRMLGVTTSAQAKSTEKLSSGYKINRAADDAAGLSISEKMRKQIRGLSQASSNAQDGISCVQTAEGALTEVHSMLQRMNELAVQAGNGTMSEDDRQNIQDEIDQLTSEIDRVSETTKFNETYLLKGNGTETRQKEVAATAMTATYKTPVTSTVALTATNAPTTWYAKGSATALTADQILERLEVDANGNVAIKDGMEMYSGAANTTDQYGAQTKDKIVALTTVKQSYGVASTALYADAQGTTAVKDEDLKNYFNEDGTVKQSLYKKTTGANATFKEIGAEQIANYVTVTAAKDKTTVEYEAVKDLVLSFQVGADTTANNKISVSMQSMSAESIGVKGISVTGDDSTNADAAVDTIGEAIKKVSSQRSALGAVQNRLEHTIANLDNIVENTTAAESAIRDTDMAEEMVAYSKNSILTQAGQSMLAQANQSNQGVLSLLQ</sequence>
<dbReference type="Proteomes" id="UP000628463">
    <property type="component" value="Unassembled WGS sequence"/>
</dbReference>
<dbReference type="EMBL" id="JACOPD010000007">
    <property type="protein sequence ID" value="MBC5681351.1"/>
    <property type="molecule type" value="Genomic_DNA"/>
</dbReference>
<comment type="caution">
    <text evidence="7">The sequence shown here is derived from an EMBL/GenBank/DDBJ whole genome shotgun (WGS) entry which is preliminary data.</text>
</comment>
<dbReference type="PANTHER" id="PTHR42792:SF2">
    <property type="entry name" value="FLAGELLIN"/>
    <property type="match status" value="1"/>
</dbReference>
<dbReference type="InterPro" id="IPR001029">
    <property type="entry name" value="Flagellin_N"/>
</dbReference>
<evidence type="ECO:0000313" key="8">
    <source>
        <dbReference type="Proteomes" id="UP000628463"/>
    </source>
</evidence>
<evidence type="ECO:0000313" key="7">
    <source>
        <dbReference type="EMBL" id="MBC5681351.1"/>
    </source>
</evidence>
<comment type="function">
    <text evidence="4">Flagellin is the subunit protein which polymerizes to form the filaments of bacterial flagella.</text>
</comment>
<dbReference type="Gene3D" id="1.20.1330.10">
    <property type="entry name" value="f41 fragment of flagellin, N-terminal domain"/>
    <property type="match status" value="2"/>
</dbReference>
<proteinExistence type="inferred from homology"/>
<keyword evidence="4" id="KW-0964">Secreted</keyword>
<dbReference type="RefSeq" id="WP_186837131.1">
    <property type="nucleotide sequence ID" value="NZ_JACOPD010000007.1"/>
</dbReference>
<protein>
    <recommendedName>
        <fullName evidence="2 4">Flagellin</fullName>
    </recommendedName>
</protein>
<dbReference type="Pfam" id="PF00700">
    <property type="entry name" value="Flagellin_C"/>
    <property type="match status" value="1"/>
</dbReference>
<keyword evidence="3 4" id="KW-0975">Bacterial flagellum</keyword>
<evidence type="ECO:0000256" key="2">
    <source>
        <dbReference type="ARBA" id="ARBA00020110"/>
    </source>
</evidence>
<organism evidence="7 8">
    <name type="scientific">Lachnospira hominis</name>
    <name type="common">ex Liu et al. 2021</name>
    <dbReference type="NCBI Taxonomy" id="2763051"/>
    <lineage>
        <taxon>Bacteria</taxon>
        <taxon>Bacillati</taxon>
        <taxon>Bacillota</taxon>
        <taxon>Clostridia</taxon>
        <taxon>Lachnospirales</taxon>
        <taxon>Lachnospiraceae</taxon>
        <taxon>Lachnospira</taxon>
    </lineage>
</organism>
<dbReference type="InterPro" id="IPR001492">
    <property type="entry name" value="Flagellin"/>
</dbReference>
<gene>
    <name evidence="7" type="ORF">H8S01_10305</name>
</gene>